<dbReference type="InterPro" id="IPR024787">
    <property type="entry name" value="EcsC"/>
</dbReference>
<evidence type="ECO:0000313" key="2">
    <source>
        <dbReference type="Proteomes" id="UP000190973"/>
    </source>
</evidence>
<gene>
    <name evidence="1" type="ORF">CLBCK_45840</name>
</gene>
<dbReference type="EMBL" id="LZZI01000152">
    <property type="protein sequence ID" value="OOM54936.1"/>
    <property type="molecule type" value="Genomic_DNA"/>
</dbReference>
<organism evidence="1 2">
    <name type="scientific">Clostridium beijerinckii</name>
    <name type="common">Clostridium MP</name>
    <dbReference type="NCBI Taxonomy" id="1520"/>
    <lineage>
        <taxon>Bacteria</taxon>
        <taxon>Bacillati</taxon>
        <taxon>Bacillota</taxon>
        <taxon>Clostridia</taxon>
        <taxon>Eubacteriales</taxon>
        <taxon>Clostridiaceae</taxon>
        <taxon>Clostridium</taxon>
    </lineage>
</organism>
<accession>A0A1S8RNY9</accession>
<dbReference type="Proteomes" id="UP000190973">
    <property type="component" value="Unassembled WGS sequence"/>
</dbReference>
<reference evidence="1 2" key="1">
    <citation type="submission" date="2016-05" db="EMBL/GenBank/DDBJ databases">
        <title>Microbial solvent formation.</title>
        <authorList>
            <person name="Poehlein A."/>
            <person name="Montoya Solano J.D."/>
            <person name="Flitsch S."/>
            <person name="Krabben P."/>
            <person name="Duerre P."/>
            <person name="Daniel R."/>
        </authorList>
    </citation>
    <scope>NUCLEOTIDE SEQUENCE [LARGE SCALE GENOMIC DNA]</scope>
    <source>
        <strain evidence="1 2">DSM 53</strain>
    </source>
</reference>
<dbReference type="Pfam" id="PF12787">
    <property type="entry name" value="EcsC"/>
    <property type="match status" value="1"/>
</dbReference>
<proteinExistence type="predicted"/>
<evidence type="ECO:0000313" key="1">
    <source>
        <dbReference type="EMBL" id="OOM54936.1"/>
    </source>
</evidence>
<sequence length="207" mass="21943">MDNNKMIQVLDWAYEKSLNGIPGTLSAEELAQDYLDKNNGNLIKACDSLINWQISKCATSGFLSGLGGIITLPVAIPANISSVIYVQMRMIAAIAYMGGYDIKDDSVKSLVYMCLTGNAATDIAKEIGIKLGTKLTESAIRKISSATITKINQAVGFRLITKFGTKGVVNLGKAIPLVGGLVGGGIDSISTKTIGNISKKMFISIEC</sequence>
<protein>
    <submittedName>
        <fullName evidence="1">EcsC protein family protein</fullName>
    </submittedName>
</protein>
<comment type="caution">
    <text evidence="1">The sequence shown here is derived from an EMBL/GenBank/DDBJ whole genome shotgun (WGS) entry which is preliminary data.</text>
</comment>
<dbReference type="RefSeq" id="WP_077840772.1">
    <property type="nucleotide sequence ID" value="NZ_JABTAE010000001.1"/>
</dbReference>
<name>A0A1S8RNY9_CLOBE</name>
<dbReference type="AlphaFoldDB" id="A0A1S8RNY9"/>